<keyword evidence="3" id="KW-0677">Repeat</keyword>
<gene>
    <name evidence="5" type="ORF">HPB52_010263</name>
</gene>
<dbReference type="SUPFAM" id="SSF52058">
    <property type="entry name" value="L domain-like"/>
    <property type="match status" value="1"/>
</dbReference>
<keyword evidence="2 4" id="KW-0732">Signal</keyword>
<dbReference type="EMBL" id="JABSTV010001251">
    <property type="protein sequence ID" value="KAH7951516.1"/>
    <property type="molecule type" value="Genomic_DNA"/>
</dbReference>
<proteinExistence type="predicted"/>
<feature type="chain" id="PRO_5038693765" evidence="4">
    <location>
        <begin position="19"/>
        <end position="575"/>
    </location>
</feature>
<sequence length="575" mass="64571">MLSGTLLVTLAAFAVAGAEPTCNETLRQGYRVQQIHCTGFDNPEQLWNAVPRDLDLPKTRLVLRDSVLSYFLPQTFVGTNATYLKLSNVTVGRYVRGWLQRYYPFEGLEDTLEVFELADDSTFPSSWTLLSDMHSLTELRLVNMNGLKLSSNFAQLPRTLSHVAVIRSTIESVDDDWLASLTNLEKVSVIKCNLVKFSRTMLPRPAAKLWRLILDHANLTSLPLDFAEELPELKEVGLRHNFITSFRAATLLPLARNGTRVSLVVCSIVCVVSDPLCQETTPFHYDQPQLTCSDFTSAQELETNVPDRPNGDKLEFVLKDSRFEYNPRSVFQKVKPSTLVLSNVTVRSYRTPNSEASVFAELRDTLEKLVFHKNSSLPNSWSLLKDNRLLAELLLFRMASLRLGQDFNELPARVRDVAVVQSTLSGVDARWLSSMSNLESLRIDKVDLEKLERSMLPRPASKLKYLTIAGTDLSALPEDFAQDMPSLEKLNLRRNKFTTFQEAALAPFKSRNVIVELEGNPLECDCRVAFLLVGYPDSWQYPNCETPATLAKTPLRQLTPSDLGCAATSSPGREG</sequence>
<dbReference type="AlphaFoldDB" id="A0A9D4SW31"/>
<dbReference type="VEuPathDB" id="VectorBase:RSAN_057148"/>
<keyword evidence="6" id="KW-1185">Reference proteome</keyword>
<dbReference type="InterPro" id="IPR001611">
    <property type="entry name" value="Leu-rich_rpt"/>
</dbReference>
<dbReference type="PANTHER" id="PTHR24373">
    <property type="entry name" value="SLIT RELATED LEUCINE-RICH REPEAT NEURONAL PROTEIN"/>
    <property type="match status" value="1"/>
</dbReference>
<evidence type="ECO:0000256" key="4">
    <source>
        <dbReference type="SAM" id="SignalP"/>
    </source>
</evidence>
<dbReference type="Gene3D" id="3.80.10.10">
    <property type="entry name" value="Ribonuclease Inhibitor"/>
    <property type="match status" value="2"/>
</dbReference>
<dbReference type="Pfam" id="PF13855">
    <property type="entry name" value="LRR_8"/>
    <property type="match status" value="1"/>
</dbReference>
<dbReference type="VEuPathDB" id="VectorBase:RSAN_028360"/>
<dbReference type="InterPro" id="IPR050328">
    <property type="entry name" value="Dev_Immune_Receptor"/>
</dbReference>
<reference evidence="5" key="1">
    <citation type="journal article" date="2020" name="Cell">
        <title>Large-Scale Comparative Analyses of Tick Genomes Elucidate Their Genetic Diversity and Vector Capacities.</title>
        <authorList>
            <consortium name="Tick Genome and Microbiome Consortium (TIGMIC)"/>
            <person name="Jia N."/>
            <person name="Wang J."/>
            <person name="Shi W."/>
            <person name="Du L."/>
            <person name="Sun Y."/>
            <person name="Zhan W."/>
            <person name="Jiang J.F."/>
            <person name="Wang Q."/>
            <person name="Zhang B."/>
            <person name="Ji P."/>
            <person name="Bell-Sakyi L."/>
            <person name="Cui X.M."/>
            <person name="Yuan T.T."/>
            <person name="Jiang B.G."/>
            <person name="Yang W.F."/>
            <person name="Lam T.T."/>
            <person name="Chang Q.C."/>
            <person name="Ding S.J."/>
            <person name="Wang X.J."/>
            <person name="Zhu J.G."/>
            <person name="Ruan X.D."/>
            <person name="Zhao L."/>
            <person name="Wei J.T."/>
            <person name="Ye R.Z."/>
            <person name="Que T.C."/>
            <person name="Du C.H."/>
            <person name="Zhou Y.H."/>
            <person name="Cheng J.X."/>
            <person name="Dai P.F."/>
            <person name="Guo W.B."/>
            <person name="Han X.H."/>
            <person name="Huang E.J."/>
            <person name="Li L.F."/>
            <person name="Wei W."/>
            <person name="Gao Y.C."/>
            <person name="Liu J.Z."/>
            <person name="Shao H.Z."/>
            <person name="Wang X."/>
            <person name="Wang C.C."/>
            <person name="Yang T.C."/>
            <person name="Huo Q.B."/>
            <person name="Li W."/>
            <person name="Chen H.Y."/>
            <person name="Chen S.E."/>
            <person name="Zhou L.G."/>
            <person name="Ni X.B."/>
            <person name="Tian J.H."/>
            <person name="Sheng Y."/>
            <person name="Liu T."/>
            <person name="Pan Y.S."/>
            <person name="Xia L.Y."/>
            <person name="Li J."/>
            <person name="Zhao F."/>
            <person name="Cao W.C."/>
        </authorList>
    </citation>
    <scope>NUCLEOTIDE SEQUENCE</scope>
    <source>
        <strain evidence="5">Rsan-2018</strain>
    </source>
</reference>
<organism evidence="5 6">
    <name type="scientific">Rhipicephalus sanguineus</name>
    <name type="common">Brown dog tick</name>
    <name type="synonym">Ixodes sanguineus</name>
    <dbReference type="NCBI Taxonomy" id="34632"/>
    <lineage>
        <taxon>Eukaryota</taxon>
        <taxon>Metazoa</taxon>
        <taxon>Ecdysozoa</taxon>
        <taxon>Arthropoda</taxon>
        <taxon>Chelicerata</taxon>
        <taxon>Arachnida</taxon>
        <taxon>Acari</taxon>
        <taxon>Parasitiformes</taxon>
        <taxon>Ixodida</taxon>
        <taxon>Ixodoidea</taxon>
        <taxon>Ixodidae</taxon>
        <taxon>Rhipicephalinae</taxon>
        <taxon>Rhipicephalus</taxon>
        <taxon>Rhipicephalus</taxon>
    </lineage>
</organism>
<name>A0A9D4SW31_RHISA</name>
<evidence type="ECO:0000313" key="6">
    <source>
        <dbReference type="Proteomes" id="UP000821837"/>
    </source>
</evidence>
<evidence type="ECO:0000256" key="3">
    <source>
        <dbReference type="ARBA" id="ARBA00022737"/>
    </source>
</evidence>
<dbReference type="Proteomes" id="UP000821837">
    <property type="component" value="Chromosome 5"/>
</dbReference>
<evidence type="ECO:0000256" key="2">
    <source>
        <dbReference type="ARBA" id="ARBA00022729"/>
    </source>
</evidence>
<dbReference type="PANTHER" id="PTHR24373:SF391">
    <property type="entry name" value="AGAP006644-PA"/>
    <property type="match status" value="1"/>
</dbReference>
<reference evidence="5" key="2">
    <citation type="submission" date="2021-09" db="EMBL/GenBank/DDBJ databases">
        <authorList>
            <person name="Jia N."/>
            <person name="Wang J."/>
            <person name="Shi W."/>
            <person name="Du L."/>
            <person name="Sun Y."/>
            <person name="Zhan W."/>
            <person name="Jiang J."/>
            <person name="Wang Q."/>
            <person name="Zhang B."/>
            <person name="Ji P."/>
            <person name="Sakyi L.B."/>
            <person name="Cui X."/>
            <person name="Yuan T."/>
            <person name="Jiang B."/>
            <person name="Yang W."/>
            <person name="Lam T.T.-Y."/>
            <person name="Chang Q."/>
            <person name="Ding S."/>
            <person name="Wang X."/>
            <person name="Zhu J."/>
            <person name="Ruan X."/>
            <person name="Zhao L."/>
            <person name="Wei J."/>
            <person name="Que T."/>
            <person name="Du C."/>
            <person name="Cheng J."/>
            <person name="Dai P."/>
            <person name="Han X."/>
            <person name="Huang E."/>
            <person name="Gao Y."/>
            <person name="Liu J."/>
            <person name="Shao H."/>
            <person name="Ye R."/>
            <person name="Li L."/>
            <person name="Wei W."/>
            <person name="Wang X."/>
            <person name="Wang C."/>
            <person name="Huo Q."/>
            <person name="Li W."/>
            <person name="Guo W."/>
            <person name="Chen H."/>
            <person name="Chen S."/>
            <person name="Zhou L."/>
            <person name="Zhou L."/>
            <person name="Ni X."/>
            <person name="Tian J."/>
            <person name="Zhou Y."/>
            <person name="Sheng Y."/>
            <person name="Liu T."/>
            <person name="Pan Y."/>
            <person name="Xia L."/>
            <person name="Li J."/>
            <person name="Zhao F."/>
            <person name="Cao W."/>
        </authorList>
    </citation>
    <scope>NUCLEOTIDE SEQUENCE</scope>
    <source>
        <strain evidence="5">Rsan-2018</strain>
        <tissue evidence="5">Larvae</tissue>
    </source>
</reference>
<evidence type="ECO:0000256" key="1">
    <source>
        <dbReference type="ARBA" id="ARBA00022614"/>
    </source>
</evidence>
<evidence type="ECO:0000313" key="5">
    <source>
        <dbReference type="EMBL" id="KAH7951516.1"/>
    </source>
</evidence>
<dbReference type="SMART" id="SM00369">
    <property type="entry name" value="LRR_TYP"/>
    <property type="match status" value="2"/>
</dbReference>
<protein>
    <submittedName>
        <fullName evidence="5">Uncharacterized protein</fullName>
    </submittedName>
</protein>
<keyword evidence="1" id="KW-0433">Leucine-rich repeat</keyword>
<comment type="caution">
    <text evidence="5">The sequence shown here is derived from an EMBL/GenBank/DDBJ whole genome shotgun (WGS) entry which is preliminary data.</text>
</comment>
<accession>A0A9D4SW31</accession>
<feature type="signal peptide" evidence="4">
    <location>
        <begin position="1"/>
        <end position="18"/>
    </location>
</feature>
<dbReference type="InterPro" id="IPR032675">
    <property type="entry name" value="LRR_dom_sf"/>
</dbReference>
<dbReference type="InterPro" id="IPR003591">
    <property type="entry name" value="Leu-rich_rpt_typical-subtyp"/>
</dbReference>